<dbReference type="EMBL" id="MU003787">
    <property type="protein sequence ID" value="KAF2721784.1"/>
    <property type="molecule type" value="Genomic_DNA"/>
</dbReference>
<evidence type="ECO:0000313" key="1">
    <source>
        <dbReference type="EMBL" id="KAF2721784.1"/>
    </source>
</evidence>
<protein>
    <submittedName>
        <fullName evidence="1">Uncharacterized protein</fullName>
    </submittedName>
</protein>
<sequence>MVTCLGPKALATRQRAARQPLLANLTTCRWFPDAARRNSSLSLATSFTCVVGSEESRSPVRETSAISAPCLFPSDELPRSECRATHCSLLAVTMMRLRNTQYVTTTRVRTDRCAASYSR</sequence>
<reference evidence="1" key="1">
    <citation type="journal article" date="2020" name="Stud. Mycol.">
        <title>101 Dothideomycetes genomes: a test case for predicting lifestyles and emergence of pathogens.</title>
        <authorList>
            <person name="Haridas S."/>
            <person name="Albert R."/>
            <person name="Binder M."/>
            <person name="Bloem J."/>
            <person name="Labutti K."/>
            <person name="Salamov A."/>
            <person name="Andreopoulos B."/>
            <person name="Baker S."/>
            <person name="Barry K."/>
            <person name="Bills G."/>
            <person name="Bluhm B."/>
            <person name="Cannon C."/>
            <person name="Castanera R."/>
            <person name="Culley D."/>
            <person name="Daum C."/>
            <person name="Ezra D."/>
            <person name="Gonzalez J."/>
            <person name="Henrissat B."/>
            <person name="Kuo A."/>
            <person name="Liang C."/>
            <person name="Lipzen A."/>
            <person name="Lutzoni F."/>
            <person name="Magnuson J."/>
            <person name="Mondo S."/>
            <person name="Nolan M."/>
            <person name="Ohm R."/>
            <person name="Pangilinan J."/>
            <person name="Park H.-J."/>
            <person name="Ramirez L."/>
            <person name="Alfaro M."/>
            <person name="Sun H."/>
            <person name="Tritt A."/>
            <person name="Yoshinaga Y."/>
            <person name="Zwiers L.-H."/>
            <person name="Turgeon B."/>
            <person name="Goodwin S."/>
            <person name="Spatafora J."/>
            <person name="Crous P."/>
            <person name="Grigoriev I."/>
        </authorList>
    </citation>
    <scope>NUCLEOTIDE SEQUENCE</scope>
    <source>
        <strain evidence="1">CBS 116435</strain>
    </source>
</reference>
<gene>
    <name evidence="1" type="ORF">K431DRAFT_63748</name>
</gene>
<name>A0A9P4UPG7_9PEZI</name>
<proteinExistence type="predicted"/>
<dbReference type="AlphaFoldDB" id="A0A9P4UPG7"/>
<keyword evidence="2" id="KW-1185">Reference proteome</keyword>
<dbReference type="Proteomes" id="UP000799441">
    <property type="component" value="Unassembled WGS sequence"/>
</dbReference>
<evidence type="ECO:0000313" key="2">
    <source>
        <dbReference type="Proteomes" id="UP000799441"/>
    </source>
</evidence>
<comment type="caution">
    <text evidence="1">The sequence shown here is derived from an EMBL/GenBank/DDBJ whole genome shotgun (WGS) entry which is preliminary data.</text>
</comment>
<organism evidence="1 2">
    <name type="scientific">Polychaeton citri CBS 116435</name>
    <dbReference type="NCBI Taxonomy" id="1314669"/>
    <lineage>
        <taxon>Eukaryota</taxon>
        <taxon>Fungi</taxon>
        <taxon>Dikarya</taxon>
        <taxon>Ascomycota</taxon>
        <taxon>Pezizomycotina</taxon>
        <taxon>Dothideomycetes</taxon>
        <taxon>Dothideomycetidae</taxon>
        <taxon>Capnodiales</taxon>
        <taxon>Capnodiaceae</taxon>
        <taxon>Polychaeton</taxon>
    </lineage>
</organism>
<accession>A0A9P4UPG7</accession>